<keyword evidence="2" id="KW-0812">Transmembrane</keyword>
<gene>
    <name evidence="3" type="ORF">SAMN05192589_108187</name>
</gene>
<evidence type="ECO:0000256" key="1">
    <source>
        <dbReference type="SAM" id="MobiDB-lite"/>
    </source>
</evidence>
<keyword evidence="2" id="KW-0472">Membrane</keyword>
<sequence length="343" mass="36583">MKNNMKPSFPAFQKRQAGLTLIELMVAMVISLLIVLAAVAALVVSRQGFSSVDTASQLRDNSRFAVDLIQRLGVQAGYKDVRDAATALLADTAGIESNPPPNIYGINNQKRSQTNAWDESSNWSSSEVGRGSDILIIRNQASRLSPTATTSDETMIDCMGNAPTAVPIDRYDRMISILHVSAGDDGEPSLMCTYVSSAGSLKAEPLIRGVENFQVLYGVDGIGPNNATLPASSASSPENGPERYLRADQITNTSNAAVSYANWQRVRSLRIGMVVRGPSGSAIDKSSQTLYPMGTGKGSSSGSIGSGLADATNDPGTVVTFNDGRLRQTVTFTVHLRNYQQDN</sequence>
<dbReference type="Proteomes" id="UP000198781">
    <property type="component" value="Unassembled WGS sequence"/>
</dbReference>
<feature type="region of interest" description="Disordered" evidence="1">
    <location>
        <begin position="285"/>
        <end position="309"/>
    </location>
</feature>
<keyword evidence="4" id="KW-1185">Reference proteome</keyword>
<proteinExistence type="predicted"/>
<dbReference type="OrthoDB" id="8780389at2"/>
<dbReference type="STRING" id="187868.SAMN05192589_108187"/>
<dbReference type="InterPro" id="IPR012902">
    <property type="entry name" value="N_methyl_site"/>
</dbReference>
<dbReference type="RefSeq" id="WP_092744437.1">
    <property type="nucleotide sequence ID" value="NZ_FMZC01000008.1"/>
</dbReference>
<dbReference type="AlphaFoldDB" id="A0A1G6X7P4"/>
<dbReference type="NCBIfam" id="TIGR02532">
    <property type="entry name" value="IV_pilin_GFxxxE"/>
    <property type="match status" value="1"/>
</dbReference>
<feature type="compositionally biased region" description="Low complexity" evidence="1">
    <location>
        <begin position="298"/>
        <end position="307"/>
    </location>
</feature>
<accession>A0A1G6X7P4</accession>
<evidence type="ECO:0000313" key="3">
    <source>
        <dbReference type="EMBL" id="SDD73316.1"/>
    </source>
</evidence>
<protein>
    <submittedName>
        <fullName evidence="3">Type IV pilus assembly protein PilW</fullName>
    </submittedName>
</protein>
<dbReference type="PROSITE" id="PS00409">
    <property type="entry name" value="PROKAR_NTER_METHYL"/>
    <property type="match status" value="1"/>
</dbReference>
<dbReference type="Pfam" id="PF16074">
    <property type="entry name" value="PilW"/>
    <property type="match status" value="1"/>
</dbReference>
<keyword evidence="2" id="KW-1133">Transmembrane helix</keyword>
<feature type="transmembrane region" description="Helical" evidence="2">
    <location>
        <begin position="21"/>
        <end position="44"/>
    </location>
</feature>
<evidence type="ECO:0000313" key="4">
    <source>
        <dbReference type="Proteomes" id="UP000198781"/>
    </source>
</evidence>
<organism evidence="3 4">
    <name type="scientific">Paracidovorax valerianellae</name>
    <dbReference type="NCBI Taxonomy" id="187868"/>
    <lineage>
        <taxon>Bacteria</taxon>
        <taxon>Pseudomonadati</taxon>
        <taxon>Pseudomonadota</taxon>
        <taxon>Betaproteobacteria</taxon>
        <taxon>Burkholderiales</taxon>
        <taxon>Comamonadaceae</taxon>
        <taxon>Paracidovorax</taxon>
    </lineage>
</organism>
<dbReference type="GO" id="GO:0043683">
    <property type="term" value="P:type IV pilus assembly"/>
    <property type="evidence" value="ECO:0007669"/>
    <property type="project" value="InterPro"/>
</dbReference>
<name>A0A1G6X7P4_9BURK</name>
<dbReference type="EMBL" id="FMZC01000008">
    <property type="protein sequence ID" value="SDD73316.1"/>
    <property type="molecule type" value="Genomic_DNA"/>
</dbReference>
<evidence type="ECO:0000256" key="2">
    <source>
        <dbReference type="SAM" id="Phobius"/>
    </source>
</evidence>
<dbReference type="InterPro" id="IPR032092">
    <property type="entry name" value="PilW"/>
</dbReference>
<reference evidence="3 4" key="1">
    <citation type="submission" date="2016-10" db="EMBL/GenBank/DDBJ databases">
        <authorList>
            <person name="de Groot N.N."/>
        </authorList>
    </citation>
    <scope>NUCLEOTIDE SEQUENCE [LARGE SCALE GENOMIC DNA]</scope>
    <source>
        <strain evidence="3 4">DSM 16619</strain>
    </source>
</reference>
<dbReference type="Pfam" id="PF07963">
    <property type="entry name" value="N_methyl"/>
    <property type="match status" value="1"/>
</dbReference>